<evidence type="ECO:0000313" key="10">
    <source>
        <dbReference type="EMBL" id="BDV43028.1"/>
    </source>
</evidence>
<organism evidence="10 11">
    <name type="scientific">Geotalea uraniireducens</name>
    <dbReference type="NCBI Taxonomy" id="351604"/>
    <lineage>
        <taxon>Bacteria</taxon>
        <taxon>Pseudomonadati</taxon>
        <taxon>Thermodesulfobacteriota</taxon>
        <taxon>Desulfuromonadia</taxon>
        <taxon>Geobacterales</taxon>
        <taxon>Geobacteraceae</taxon>
        <taxon>Geotalea</taxon>
    </lineage>
</organism>
<evidence type="ECO:0000256" key="1">
    <source>
        <dbReference type="ARBA" id="ARBA00004651"/>
    </source>
</evidence>
<feature type="transmembrane region" description="Helical" evidence="7">
    <location>
        <begin position="452"/>
        <end position="471"/>
    </location>
</feature>
<evidence type="ECO:0000259" key="8">
    <source>
        <dbReference type="Pfam" id="PF02706"/>
    </source>
</evidence>
<keyword evidence="2" id="KW-1003">Cell membrane</keyword>
<keyword evidence="6" id="KW-0175">Coiled coil</keyword>
<dbReference type="Proteomes" id="UP001317705">
    <property type="component" value="Chromosome"/>
</dbReference>
<keyword evidence="4 7" id="KW-1133">Transmembrane helix</keyword>
<evidence type="ECO:0000256" key="7">
    <source>
        <dbReference type="SAM" id="Phobius"/>
    </source>
</evidence>
<feature type="transmembrane region" description="Helical" evidence="7">
    <location>
        <begin position="392"/>
        <end position="411"/>
    </location>
</feature>
<reference evidence="10 11" key="1">
    <citation type="submission" date="2022-12" db="EMBL/GenBank/DDBJ databases">
        <title>Polyphasic characterization of Geotalea uranireducens NIT-SL11 newly isolated from a complex of sewage sludge and microbially reduced graphene oxide.</title>
        <authorList>
            <person name="Xie L."/>
            <person name="Yoshida N."/>
            <person name="Meng L."/>
        </authorList>
    </citation>
    <scope>NUCLEOTIDE SEQUENCE [LARGE SCALE GENOMIC DNA]</scope>
    <source>
        <strain evidence="10 11">NIT-SL11</strain>
    </source>
</reference>
<dbReference type="InterPro" id="IPR003856">
    <property type="entry name" value="LPS_length_determ_N"/>
</dbReference>
<comment type="subcellular location">
    <subcellularLocation>
        <location evidence="1">Cell membrane</location>
        <topology evidence="1">Multi-pass membrane protein</topology>
    </subcellularLocation>
</comment>
<dbReference type="InterPro" id="IPR032807">
    <property type="entry name" value="GNVR"/>
</dbReference>
<keyword evidence="11" id="KW-1185">Reference proteome</keyword>
<dbReference type="RefSeq" id="WP_281999142.1">
    <property type="nucleotide sequence ID" value="NZ_AP027151.1"/>
</dbReference>
<keyword evidence="5 7" id="KW-0472">Membrane</keyword>
<evidence type="ECO:0000256" key="6">
    <source>
        <dbReference type="SAM" id="Coils"/>
    </source>
</evidence>
<protein>
    <submittedName>
        <fullName evidence="10">Chain-length determining protein</fullName>
    </submittedName>
</protein>
<accession>A0ABN6VRP1</accession>
<sequence length="490" mass="55436">MAATPEFDYRKYLQLIHRKKRLFMAVALAIMTAAVIFCYLQPKKYQASSTVFIEKNVISELIKGLAITPSMDDTLRVLGYAITSRTLILKVMDDLDMGLEGKGAAKLEDTVRRLQKNTSIQIKDPNLFIISFRDSDPRFARDFVNALVRRYIEENVSSKREESYGAIQFLSEQMGTFRKKLDKTEDEINQYKAEKGGLIAIDEANLFKEINTAQQKLYDIQLRRRQLEGLKPVTKMASDPLQTKLISLQKHLEELRVQFTDSYPEVIKVRSEIDTLKEQMKGRHGVPMVVDPQEVDKVDAELNALRLSEDGLKRFINSNQALLQRIPEAKAGLEKLQTEEKSQQAIYDQLMSRHGQSEVSKQMEVQDKTTTFRIVDPAVTPTKPVSPNRVKLILFGIVAGIACGIGLVIALDYFNPSVKTVDAIKPLGLAVLAIVPQIYEPEKLAREWRRDLRLYLVAGSYFLLIVAVLALEAIGKSPVDKIISSVKTML</sequence>
<dbReference type="InterPro" id="IPR014345">
    <property type="entry name" value="XrtA_polysacc_chain"/>
</dbReference>
<dbReference type="Pfam" id="PF02706">
    <property type="entry name" value="Wzz"/>
    <property type="match status" value="1"/>
</dbReference>
<name>A0ABN6VRP1_9BACT</name>
<feature type="domain" description="Tyrosine-protein kinase G-rich" evidence="9">
    <location>
        <begin position="335"/>
        <end position="410"/>
    </location>
</feature>
<feature type="coiled-coil region" evidence="6">
    <location>
        <begin position="167"/>
        <end position="194"/>
    </location>
</feature>
<keyword evidence="3 7" id="KW-0812">Transmembrane</keyword>
<evidence type="ECO:0000259" key="9">
    <source>
        <dbReference type="Pfam" id="PF13807"/>
    </source>
</evidence>
<gene>
    <name evidence="10" type="ORF">GURASL_19510</name>
</gene>
<evidence type="ECO:0000256" key="3">
    <source>
        <dbReference type="ARBA" id="ARBA00022692"/>
    </source>
</evidence>
<dbReference type="PANTHER" id="PTHR32309:SF13">
    <property type="entry name" value="FERRIC ENTEROBACTIN TRANSPORT PROTEIN FEPE"/>
    <property type="match status" value="1"/>
</dbReference>
<feature type="domain" description="Polysaccharide chain length determinant N-terminal" evidence="8">
    <location>
        <begin position="6"/>
        <end position="94"/>
    </location>
</feature>
<evidence type="ECO:0000256" key="5">
    <source>
        <dbReference type="ARBA" id="ARBA00023136"/>
    </source>
</evidence>
<dbReference type="Pfam" id="PF13807">
    <property type="entry name" value="GNVR"/>
    <property type="match status" value="1"/>
</dbReference>
<dbReference type="NCBIfam" id="TIGR03007">
    <property type="entry name" value="pepcterm_ChnLen"/>
    <property type="match status" value="1"/>
</dbReference>
<dbReference type="EMBL" id="AP027151">
    <property type="protein sequence ID" value="BDV43028.1"/>
    <property type="molecule type" value="Genomic_DNA"/>
</dbReference>
<feature type="transmembrane region" description="Helical" evidence="7">
    <location>
        <begin position="22"/>
        <end position="40"/>
    </location>
</feature>
<proteinExistence type="predicted"/>
<evidence type="ECO:0000256" key="4">
    <source>
        <dbReference type="ARBA" id="ARBA00022989"/>
    </source>
</evidence>
<evidence type="ECO:0000256" key="2">
    <source>
        <dbReference type="ARBA" id="ARBA00022475"/>
    </source>
</evidence>
<dbReference type="InterPro" id="IPR050445">
    <property type="entry name" value="Bact_polysacc_biosynth/exp"/>
</dbReference>
<evidence type="ECO:0000313" key="11">
    <source>
        <dbReference type="Proteomes" id="UP001317705"/>
    </source>
</evidence>
<dbReference type="PANTHER" id="PTHR32309">
    <property type="entry name" value="TYROSINE-PROTEIN KINASE"/>
    <property type="match status" value="1"/>
</dbReference>
<feature type="coiled-coil region" evidence="6">
    <location>
        <begin position="319"/>
        <end position="353"/>
    </location>
</feature>